<dbReference type="RefSeq" id="WP_227017928.1">
    <property type="nucleotide sequence ID" value="NZ_JAGSND010000004.1"/>
</dbReference>
<organism evidence="1 2">
    <name type="scientific">Sinanaerobacter chloroacetimidivorans</name>
    <dbReference type="NCBI Taxonomy" id="2818044"/>
    <lineage>
        <taxon>Bacteria</taxon>
        <taxon>Bacillati</taxon>
        <taxon>Bacillota</taxon>
        <taxon>Clostridia</taxon>
        <taxon>Peptostreptococcales</taxon>
        <taxon>Anaerovoracaceae</taxon>
        <taxon>Sinanaerobacter</taxon>
    </lineage>
</organism>
<keyword evidence="2" id="KW-1185">Reference proteome</keyword>
<dbReference type="Pfam" id="PF21983">
    <property type="entry name" value="NikA-like"/>
    <property type="match status" value="1"/>
</dbReference>
<evidence type="ECO:0000313" key="2">
    <source>
        <dbReference type="Proteomes" id="UP000675664"/>
    </source>
</evidence>
<sequence length="138" mass="15795">MRKHNKTFHIRFTDKEYEKLCAMSERTGLPKSTCIRFLIAGLVPKDRPSADYYAMTKQLYRIGNLLNQIAARAHATGHIDSKRLKEALALFRKGLLELQDTAVMPEPMDTKEIIRQATAVEEQDFTVWEVSNSKEGNP</sequence>
<protein>
    <submittedName>
        <fullName evidence="1">Plasmid mobilization relaxosome protein MobC</fullName>
    </submittedName>
</protein>
<reference evidence="1" key="2">
    <citation type="submission" date="2021-04" db="EMBL/GenBank/DDBJ databases">
        <authorList>
            <person name="Liu J."/>
        </authorList>
    </citation>
    <scope>NUCLEOTIDE SEQUENCE</scope>
    <source>
        <strain evidence="1">BAD-6</strain>
    </source>
</reference>
<accession>A0A8J7VZ39</accession>
<dbReference type="Proteomes" id="UP000675664">
    <property type="component" value="Unassembled WGS sequence"/>
</dbReference>
<dbReference type="AlphaFoldDB" id="A0A8J7VZ39"/>
<gene>
    <name evidence="1" type="ORF">KCX82_07930</name>
</gene>
<dbReference type="EMBL" id="JAGSND010000004">
    <property type="protein sequence ID" value="MBR0597797.1"/>
    <property type="molecule type" value="Genomic_DNA"/>
</dbReference>
<evidence type="ECO:0000313" key="1">
    <source>
        <dbReference type="EMBL" id="MBR0597797.1"/>
    </source>
</evidence>
<proteinExistence type="predicted"/>
<comment type="caution">
    <text evidence="1">The sequence shown here is derived from an EMBL/GenBank/DDBJ whole genome shotgun (WGS) entry which is preliminary data.</text>
</comment>
<name>A0A8J7VZ39_9FIRM</name>
<reference evidence="1" key="1">
    <citation type="submission" date="2021-04" db="EMBL/GenBank/DDBJ databases">
        <title>Sinoanaerobacter chloroacetimidivorans sp. nov., an obligate anaerobic bacterium isolated from anaerobic sludge.</title>
        <authorList>
            <person name="Bao Y."/>
        </authorList>
    </citation>
    <scope>NUCLEOTIDE SEQUENCE</scope>
    <source>
        <strain evidence="1">BAD-6</strain>
    </source>
</reference>
<dbReference type="InterPro" id="IPR053842">
    <property type="entry name" value="NikA-like"/>
</dbReference>